<keyword evidence="13" id="KW-1185">Reference proteome</keyword>
<organism evidence="12 13">
    <name type="scientific">Beggiatoa leptomitoformis</name>
    <dbReference type="NCBI Taxonomy" id="288004"/>
    <lineage>
        <taxon>Bacteria</taxon>
        <taxon>Pseudomonadati</taxon>
        <taxon>Pseudomonadota</taxon>
        <taxon>Gammaproteobacteria</taxon>
        <taxon>Thiotrichales</taxon>
        <taxon>Thiotrichaceae</taxon>
        <taxon>Beggiatoa</taxon>
    </lineage>
</organism>
<dbReference type="NCBIfam" id="TIGR01494">
    <property type="entry name" value="ATPase_P-type"/>
    <property type="match status" value="1"/>
</dbReference>
<feature type="transmembrane region" description="Helical" evidence="10">
    <location>
        <begin position="638"/>
        <end position="659"/>
    </location>
</feature>
<comment type="subcellular location">
    <subcellularLocation>
        <location evidence="10">Cell membrane</location>
    </subcellularLocation>
    <subcellularLocation>
        <location evidence="1">Endomembrane system</location>
        <topology evidence="1">Multi-pass membrane protein</topology>
    </subcellularLocation>
</comment>
<evidence type="ECO:0000313" key="13">
    <source>
        <dbReference type="Proteomes" id="UP000234271"/>
    </source>
</evidence>
<comment type="caution">
    <text evidence="10">Lacks conserved residue(s) required for the propagation of feature annotation.</text>
</comment>
<dbReference type="Proteomes" id="UP000234271">
    <property type="component" value="Chromosome"/>
</dbReference>
<dbReference type="PANTHER" id="PTHR43520">
    <property type="entry name" value="ATP7, ISOFORM B"/>
    <property type="match status" value="1"/>
</dbReference>
<keyword evidence="7" id="KW-1278">Translocase</keyword>
<dbReference type="PRINTS" id="PR00119">
    <property type="entry name" value="CATATPASE"/>
</dbReference>
<dbReference type="SUPFAM" id="SSF81653">
    <property type="entry name" value="Calcium ATPase, transduction domain A"/>
    <property type="match status" value="1"/>
</dbReference>
<dbReference type="SUPFAM" id="SSF56784">
    <property type="entry name" value="HAD-like"/>
    <property type="match status" value="1"/>
</dbReference>
<dbReference type="PROSITE" id="PS01229">
    <property type="entry name" value="COF_2"/>
    <property type="match status" value="1"/>
</dbReference>
<dbReference type="InterPro" id="IPR059000">
    <property type="entry name" value="ATPase_P-type_domA"/>
</dbReference>
<evidence type="ECO:0000256" key="7">
    <source>
        <dbReference type="ARBA" id="ARBA00022967"/>
    </source>
</evidence>
<dbReference type="SFLD" id="SFLDS00003">
    <property type="entry name" value="Haloacid_Dehalogenase"/>
    <property type="match status" value="1"/>
</dbReference>
<accession>A0A2N9YBK6</accession>
<dbReference type="AlphaFoldDB" id="A0A2N9YBK6"/>
<dbReference type="PROSITE" id="PS00154">
    <property type="entry name" value="ATPASE_E1_E2"/>
    <property type="match status" value="1"/>
</dbReference>
<dbReference type="SFLD" id="SFLDG00002">
    <property type="entry name" value="C1.7:_P-type_atpase_like"/>
    <property type="match status" value="1"/>
</dbReference>
<dbReference type="SFLD" id="SFLDF00027">
    <property type="entry name" value="p-type_atpase"/>
    <property type="match status" value="1"/>
</dbReference>
<dbReference type="Gene3D" id="2.70.150.10">
    <property type="entry name" value="Calcium-transporting ATPase, cytoplasmic transduction domain A"/>
    <property type="match status" value="1"/>
</dbReference>
<evidence type="ECO:0000256" key="10">
    <source>
        <dbReference type="RuleBase" id="RU362081"/>
    </source>
</evidence>
<keyword evidence="5 10" id="KW-0547">Nucleotide-binding</keyword>
<gene>
    <name evidence="12" type="ORF">BLE401_03210</name>
</gene>
<evidence type="ECO:0000256" key="2">
    <source>
        <dbReference type="ARBA" id="ARBA00006024"/>
    </source>
</evidence>
<sequence length="668" mass="72036">MLHLALIGGSLLYAGYKSYKERTDKRKTAITVIDPTDNTPEQSLATTESVLDEELKDAKHYLTVSTGALGLSVLGTVYPVLNAVVVPLVLYTTVPLFQAALKGLFEEHRLRASVVDSIAVIGTLSTRYYVASSLAVSLFFLAQRLLLATEDNSKKQLISVFGQQPRSVWLLREAVEVEIPFESLRIGDVIVLNAGEMIPIDGYITEGIASIDQHALTGEAQPVERTVGDAVMAATLVVAGKICVMVEKAGQQTVAAQIGEVLKRTANYRTSLEFKSTLLADQMALPTLFLGGVAFASLGVISATATVSCNFSEIIRISSPIGMLNFLKIASEQGILFKDGRSLELLHQIDTVVFDKTGTLTLEQPHVGFVHCWGNATENEILRLAAAAEHKQTHPVAKAILQAAHDRDLTLPPIDNARYDIGYGIKVNIAHRCVRVGSSRFISNEGLILTTEMEAAQHHCHDNGYSLVYVAVDDSVIGTIELHATLRPEIKTVIQGLKKRGLQLYILSGDHEKPTQKLAQEVGITNYFANTLPEGKAQLIEHLQATGKSVCFIGDGINDVIALKKATVSISLKGATSIATDTAGIVLMNQNLSQLCYLFELSDGLNKNMQNSFAAALIPGAVGLGGVFLFHFGIYSTILLYISSMAAGGANAMLPLLTYKDKDATLDD</sequence>
<dbReference type="GO" id="GO:0012505">
    <property type="term" value="C:endomembrane system"/>
    <property type="evidence" value="ECO:0007669"/>
    <property type="project" value="UniProtKB-SubCell"/>
</dbReference>
<keyword evidence="3 10" id="KW-0812">Transmembrane</keyword>
<keyword evidence="6 10" id="KW-0067">ATP-binding</keyword>
<dbReference type="InterPro" id="IPR018303">
    <property type="entry name" value="ATPase_P-typ_P_site"/>
</dbReference>
<dbReference type="InterPro" id="IPR027256">
    <property type="entry name" value="P-typ_ATPase_IB"/>
</dbReference>
<keyword evidence="9 10" id="KW-0472">Membrane</keyword>
<dbReference type="EMBL" id="CP018889">
    <property type="protein sequence ID" value="AUI67804.1"/>
    <property type="molecule type" value="Genomic_DNA"/>
</dbReference>
<evidence type="ECO:0000256" key="4">
    <source>
        <dbReference type="ARBA" id="ARBA00022723"/>
    </source>
</evidence>
<feature type="domain" description="P-type ATPase A" evidence="11">
    <location>
        <begin position="164"/>
        <end position="262"/>
    </location>
</feature>
<keyword evidence="10" id="KW-1003">Cell membrane</keyword>
<feature type="transmembrane region" description="Helical" evidence="10">
    <location>
        <begin position="613"/>
        <end position="632"/>
    </location>
</feature>
<dbReference type="Gene3D" id="3.40.1110.10">
    <property type="entry name" value="Calcium-transporting ATPase, cytoplasmic domain N"/>
    <property type="match status" value="1"/>
</dbReference>
<evidence type="ECO:0000256" key="5">
    <source>
        <dbReference type="ARBA" id="ARBA00022741"/>
    </source>
</evidence>
<dbReference type="GO" id="GO:0043682">
    <property type="term" value="F:P-type divalent copper transporter activity"/>
    <property type="evidence" value="ECO:0007669"/>
    <property type="project" value="TreeGrafter"/>
</dbReference>
<reference evidence="13" key="1">
    <citation type="submission" date="2016-12" db="EMBL/GenBank/DDBJ databases">
        <title>Complete Genome Sequence of Beggiatoa leptomitiformis D-401.</title>
        <authorList>
            <person name="Fomenkov A."/>
            <person name="Vincze T."/>
            <person name="Grabovich M."/>
            <person name="Anton B.P."/>
            <person name="Dubinina G."/>
            <person name="Orlova M."/>
            <person name="Belousova E."/>
            <person name="Roberts R.J."/>
        </authorList>
    </citation>
    <scope>NUCLEOTIDE SEQUENCE [LARGE SCALE GENOMIC DNA]</scope>
    <source>
        <strain evidence="13">D-401</strain>
    </source>
</reference>
<dbReference type="InterPro" id="IPR023214">
    <property type="entry name" value="HAD_sf"/>
</dbReference>
<proteinExistence type="inferred from homology"/>
<dbReference type="GO" id="GO:0005524">
    <property type="term" value="F:ATP binding"/>
    <property type="evidence" value="ECO:0007669"/>
    <property type="project" value="UniProtKB-UniRule"/>
</dbReference>
<protein>
    <submittedName>
        <fullName evidence="12">Heavy metal translocating P-type ATPase</fullName>
    </submittedName>
</protein>
<dbReference type="OrthoDB" id="9814270at2"/>
<dbReference type="NCBIfam" id="TIGR01525">
    <property type="entry name" value="ATPase-IB_hvy"/>
    <property type="match status" value="1"/>
</dbReference>
<comment type="similarity">
    <text evidence="2 10">Belongs to the cation transport ATPase (P-type) (TC 3.A.3) family. Type IB subfamily.</text>
</comment>
<dbReference type="GO" id="GO:0055070">
    <property type="term" value="P:copper ion homeostasis"/>
    <property type="evidence" value="ECO:0007669"/>
    <property type="project" value="TreeGrafter"/>
</dbReference>
<dbReference type="Pfam" id="PF00702">
    <property type="entry name" value="Hydrolase"/>
    <property type="match status" value="1"/>
</dbReference>
<evidence type="ECO:0000256" key="8">
    <source>
        <dbReference type="ARBA" id="ARBA00022989"/>
    </source>
</evidence>
<evidence type="ECO:0000256" key="9">
    <source>
        <dbReference type="ARBA" id="ARBA00023136"/>
    </source>
</evidence>
<dbReference type="InterPro" id="IPR044492">
    <property type="entry name" value="P_typ_ATPase_HD_dom"/>
</dbReference>
<evidence type="ECO:0000256" key="3">
    <source>
        <dbReference type="ARBA" id="ARBA00022692"/>
    </source>
</evidence>
<dbReference type="GO" id="GO:0005886">
    <property type="term" value="C:plasma membrane"/>
    <property type="evidence" value="ECO:0007669"/>
    <property type="project" value="UniProtKB-SubCell"/>
</dbReference>
<keyword evidence="8 10" id="KW-1133">Transmembrane helix</keyword>
<dbReference type="PANTHER" id="PTHR43520:SF8">
    <property type="entry name" value="P-TYPE CU(+) TRANSPORTER"/>
    <property type="match status" value="1"/>
</dbReference>
<dbReference type="InterPro" id="IPR008250">
    <property type="entry name" value="ATPase_P-typ_transduc_dom_A_sf"/>
</dbReference>
<dbReference type="Gene3D" id="3.40.50.1000">
    <property type="entry name" value="HAD superfamily/HAD-like"/>
    <property type="match status" value="1"/>
</dbReference>
<evidence type="ECO:0000313" key="12">
    <source>
        <dbReference type="EMBL" id="AUI67804.1"/>
    </source>
</evidence>
<keyword evidence="4 10" id="KW-0479">Metal-binding</keyword>
<dbReference type="InterPro" id="IPR001757">
    <property type="entry name" value="P_typ_ATPase"/>
</dbReference>
<evidence type="ECO:0000256" key="1">
    <source>
        <dbReference type="ARBA" id="ARBA00004127"/>
    </source>
</evidence>
<dbReference type="InterPro" id="IPR036412">
    <property type="entry name" value="HAD-like_sf"/>
</dbReference>
<dbReference type="RefSeq" id="WP_062148725.1">
    <property type="nucleotide sequence ID" value="NZ_CP012373.2"/>
</dbReference>
<dbReference type="Pfam" id="PF00122">
    <property type="entry name" value="E1-E2_ATPase"/>
    <property type="match status" value="1"/>
</dbReference>
<dbReference type="GO" id="GO:0016887">
    <property type="term" value="F:ATP hydrolysis activity"/>
    <property type="evidence" value="ECO:0007669"/>
    <property type="project" value="InterPro"/>
</dbReference>
<dbReference type="InterPro" id="IPR023299">
    <property type="entry name" value="ATPase_P-typ_cyto_dom_N"/>
</dbReference>
<evidence type="ECO:0000256" key="6">
    <source>
        <dbReference type="ARBA" id="ARBA00022840"/>
    </source>
</evidence>
<name>A0A2N9YBK6_9GAMM</name>
<dbReference type="GO" id="GO:0005507">
    <property type="term" value="F:copper ion binding"/>
    <property type="evidence" value="ECO:0007669"/>
    <property type="project" value="TreeGrafter"/>
</dbReference>
<evidence type="ECO:0000259" key="11">
    <source>
        <dbReference type="Pfam" id="PF00122"/>
    </source>
</evidence>